<accession>A0A327KX91</accession>
<organism evidence="1 2">
    <name type="scientific">Rhodoplanes roseus</name>
    <dbReference type="NCBI Taxonomy" id="29409"/>
    <lineage>
        <taxon>Bacteria</taxon>
        <taxon>Pseudomonadati</taxon>
        <taxon>Pseudomonadota</taxon>
        <taxon>Alphaproteobacteria</taxon>
        <taxon>Hyphomicrobiales</taxon>
        <taxon>Nitrobacteraceae</taxon>
        <taxon>Rhodoplanes</taxon>
    </lineage>
</organism>
<protein>
    <recommendedName>
        <fullName evidence="3">Response regulatory domain-containing protein</fullName>
    </recommendedName>
</protein>
<reference evidence="1 2" key="1">
    <citation type="submission" date="2017-07" db="EMBL/GenBank/DDBJ databases">
        <title>Draft Genome Sequences of Select Purple Nonsulfur Bacteria.</title>
        <authorList>
            <person name="Lasarre B."/>
            <person name="Mckinlay J.B."/>
        </authorList>
    </citation>
    <scope>NUCLEOTIDE SEQUENCE [LARGE SCALE GENOMIC DNA]</scope>
    <source>
        <strain evidence="1 2">DSM 5909</strain>
    </source>
</reference>
<sequence length="108" mass="11625">MIIALDAEDMLRQLGVNTVRMVASVADALATIETRAPAFALLDVNLGAESSFAIAARLRQLGVPFAFATGYGEQAAFPPEFSDTPRLRKPYTAETLRAVLEPFAPDEV</sequence>
<proteinExistence type="predicted"/>
<evidence type="ECO:0008006" key="3">
    <source>
        <dbReference type="Google" id="ProtNLM"/>
    </source>
</evidence>
<dbReference type="AlphaFoldDB" id="A0A327KX91"/>
<evidence type="ECO:0000313" key="1">
    <source>
        <dbReference type="EMBL" id="RAI42303.1"/>
    </source>
</evidence>
<comment type="caution">
    <text evidence="1">The sequence shown here is derived from an EMBL/GenBank/DDBJ whole genome shotgun (WGS) entry which is preliminary data.</text>
</comment>
<dbReference type="Proteomes" id="UP000249130">
    <property type="component" value="Unassembled WGS sequence"/>
</dbReference>
<name>A0A327KX91_9BRAD</name>
<dbReference type="InterPro" id="IPR011006">
    <property type="entry name" value="CheY-like_superfamily"/>
</dbReference>
<keyword evidence="2" id="KW-1185">Reference proteome</keyword>
<dbReference type="Gene3D" id="3.40.50.2300">
    <property type="match status" value="1"/>
</dbReference>
<dbReference type="OrthoDB" id="9782655at2"/>
<evidence type="ECO:0000313" key="2">
    <source>
        <dbReference type="Proteomes" id="UP000249130"/>
    </source>
</evidence>
<gene>
    <name evidence="1" type="ORF">CH341_19935</name>
</gene>
<dbReference type="EMBL" id="NPEX01000161">
    <property type="protein sequence ID" value="RAI42303.1"/>
    <property type="molecule type" value="Genomic_DNA"/>
</dbReference>
<dbReference type="SUPFAM" id="SSF52172">
    <property type="entry name" value="CheY-like"/>
    <property type="match status" value="1"/>
</dbReference>